<dbReference type="SUPFAM" id="SSF51126">
    <property type="entry name" value="Pectin lyase-like"/>
    <property type="match status" value="1"/>
</dbReference>
<proteinExistence type="predicted"/>
<evidence type="ECO:0000259" key="1">
    <source>
        <dbReference type="Pfam" id="PF13229"/>
    </source>
</evidence>
<dbReference type="NCBIfam" id="NF041518">
    <property type="entry name" value="choice_anch_Q"/>
    <property type="match status" value="1"/>
</dbReference>
<protein>
    <recommendedName>
        <fullName evidence="1">Right handed beta helix domain-containing protein</fullName>
    </recommendedName>
</protein>
<feature type="domain" description="Right handed beta helix" evidence="1">
    <location>
        <begin position="8"/>
        <end position="102"/>
    </location>
</feature>
<dbReference type="InterPro" id="IPR011050">
    <property type="entry name" value="Pectin_lyase_fold/virulence"/>
</dbReference>
<dbReference type="Pfam" id="PF13229">
    <property type="entry name" value="Beta_helix"/>
    <property type="match status" value="1"/>
</dbReference>
<dbReference type="InterPro" id="IPR039448">
    <property type="entry name" value="Beta_helix"/>
</dbReference>
<evidence type="ECO:0000313" key="2">
    <source>
        <dbReference type="EMBL" id="SVE40956.1"/>
    </source>
</evidence>
<dbReference type="EMBL" id="UINC01215325">
    <property type="protein sequence ID" value="SVE40956.1"/>
    <property type="molecule type" value="Genomic_DNA"/>
</dbReference>
<gene>
    <name evidence="2" type="ORF">METZ01_LOCUS493810</name>
</gene>
<name>A0A383D8U4_9ZZZZ</name>
<accession>A0A383D8U4</accession>
<dbReference type="AlphaFoldDB" id="A0A383D8U4"/>
<feature type="non-terminal residue" evidence="2">
    <location>
        <position position="236"/>
    </location>
</feature>
<dbReference type="InterPro" id="IPR012334">
    <property type="entry name" value="Pectin_lyas_fold"/>
</dbReference>
<dbReference type="Gene3D" id="2.160.20.10">
    <property type="entry name" value="Single-stranded right-handed beta-helix, Pectin lyase-like"/>
    <property type="match status" value="1"/>
</dbReference>
<sequence length="236" mass="24943">KADGSGTANPTLTNCIISGNSTVGRHSLGSGMYIFNGNPTLTNCTITGNSKDARGGGDGMFLYNSYPTITNCIVWGNGANLQVDGFKLQQHSSPVITYSNIQGGWDGVGNIDKDPFFVSGVHRDDIPTSAGNFRLFNSSPAIDTGDPGTVAEGALVTDIEGEDRIQDGRIDMGAYEGGKVIPHYFVNHEADPSGDGSDWGQAFQHLNDALPLSFISKIWVAAGTYYPDEGLNASND</sequence>
<dbReference type="InterPro" id="IPR059226">
    <property type="entry name" value="Choice_anch_Q_dom"/>
</dbReference>
<feature type="non-terminal residue" evidence="2">
    <location>
        <position position="1"/>
    </location>
</feature>
<organism evidence="2">
    <name type="scientific">marine metagenome</name>
    <dbReference type="NCBI Taxonomy" id="408172"/>
    <lineage>
        <taxon>unclassified sequences</taxon>
        <taxon>metagenomes</taxon>
        <taxon>ecological metagenomes</taxon>
    </lineage>
</organism>
<reference evidence="2" key="1">
    <citation type="submission" date="2018-05" db="EMBL/GenBank/DDBJ databases">
        <authorList>
            <person name="Lanie J.A."/>
            <person name="Ng W.-L."/>
            <person name="Kazmierczak K.M."/>
            <person name="Andrzejewski T.M."/>
            <person name="Davidsen T.M."/>
            <person name="Wayne K.J."/>
            <person name="Tettelin H."/>
            <person name="Glass J.I."/>
            <person name="Rusch D."/>
            <person name="Podicherti R."/>
            <person name="Tsui H.-C.T."/>
            <person name="Winkler M.E."/>
        </authorList>
    </citation>
    <scope>NUCLEOTIDE SEQUENCE</scope>
</reference>